<proteinExistence type="predicted"/>
<dbReference type="GeneID" id="87832113"/>
<organism evidence="2 3">
    <name type="scientific">Parathielavia appendiculata</name>
    <dbReference type="NCBI Taxonomy" id="2587402"/>
    <lineage>
        <taxon>Eukaryota</taxon>
        <taxon>Fungi</taxon>
        <taxon>Dikarya</taxon>
        <taxon>Ascomycota</taxon>
        <taxon>Pezizomycotina</taxon>
        <taxon>Sordariomycetes</taxon>
        <taxon>Sordariomycetidae</taxon>
        <taxon>Sordariales</taxon>
        <taxon>Chaetomiaceae</taxon>
        <taxon>Parathielavia</taxon>
    </lineage>
</organism>
<dbReference type="AlphaFoldDB" id="A0AAN6TRX7"/>
<dbReference type="SUPFAM" id="SSF53474">
    <property type="entry name" value="alpha/beta-Hydrolases"/>
    <property type="match status" value="1"/>
</dbReference>
<sequence length="326" mass="35763">MEDKNIILHTKPGASLHISVAKPHPPGPHALSNTLVVFLNGLALPSAAWCETIDRFLNLRRKSNQPIPALLCYDRYGQGKSDSDPTDDPQDAPYGHDSRAAVADLHQLLIQVARDELHRQKLEDLQLVLVCNSIGCALARIYAAAHPGRVSAYVFLDSMMANTDFVSLFPDPDGDDAGFDEGQLPQGITPDDLRHARVRVRNFFHPTVPNAEHLDRRHLAELLPQADGPRLPHGPGGRSPLLVVAGHDWDVFAEQSEHGSLSVSKAVINAYVNPAWGAYNQGLTRLVPAENEVKIAKGCGHFIQKDDPGFVANELNALLNRLRDRD</sequence>
<feature type="domain" description="AB hydrolase-1" evidence="1">
    <location>
        <begin position="36"/>
        <end position="313"/>
    </location>
</feature>
<comment type="caution">
    <text evidence="2">The sequence shown here is derived from an EMBL/GenBank/DDBJ whole genome shotgun (WGS) entry which is preliminary data.</text>
</comment>
<gene>
    <name evidence="2" type="ORF">N657DRAFT_666525</name>
</gene>
<dbReference type="RefSeq" id="XP_062643381.1">
    <property type="nucleotide sequence ID" value="XM_062795344.1"/>
</dbReference>
<dbReference type="Gene3D" id="3.40.50.1820">
    <property type="entry name" value="alpha/beta hydrolase"/>
    <property type="match status" value="1"/>
</dbReference>
<evidence type="ECO:0000259" key="1">
    <source>
        <dbReference type="Pfam" id="PF12697"/>
    </source>
</evidence>
<dbReference type="Pfam" id="PF12697">
    <property type="entry name" value="Abhydrolase_6"/>
    <property type="match status" value="1"/>
</dbReference>
<protein>
    <submittedName>
        <fullName evidence="2">Alpha/beta-hydrolase</fullName>
    </submittedName>
</protein>
<dbReference type="InterPro" id="IPR029058">
    <property type="entry name" value="AB_hydrolase_fold"/>
</dbReference>
<reference evidence="2" key="2">
    <citation type="submission" date="2023-05" db="EMBL/GenBank/DDBJ databases">
        <authorList>
            <consortium name="Lawrence Berkeley National Laboratory"/>
            <person name="Steindorff A."/>
            <person name="Hensen N."/>
            <person name="Bonometti L."/>
            <person name="Westerberg I."/>
            <person name="Brannstrom I.O."/>
            <person name="Guillou S."/>
            <person name="Cros-Aarteil S."/>
            <person name="Calhoun S."/>
            <person name="Haridas S."/>
            <person name="Kuo A."/>
            <person name="Mondo S."/>
            <person name="Pangilinan J."/>
            <person name="Riley R."/>
            <person name="Labutti K."/>
            <person name="Andreopoulos B."/>
            <person name="Lipzen A."/>
            <person name="Chen C."/>
            <person name="Yanf M."/>
            <person name="Daum C."/>
            <person name="Ng V."/>
            <person name="Clum A."/>
            <person name="Ohm R."/>
            <person name="Martin F."/>
            <person name="Silar P."/>
            <person name="Natvig D."/>
            <person name="Lalanne C."/>
            <person name="Gautier V."/>
            <person name="Ament-Velasquez S.L."/>
            <person name="Kruys A."/>
            <person name="Hutchinson M.I."/>
            <person name="Powell A.J."/>
            <person name="Barry K."/>
            <person name="Miller A.N."/>
            <person name="Grigoriev I.V."/>
            <person name="Debuchy R."/>
            <person name="Gladieux P."/>
            <person name="Thoren M.H."/>
            <person name="Johannesson H."/>
        </authorList>
    </citation>
    <scope>NUCLEOTIDE SEQUENCE</scope>
    <source>
        <strain evidence="2">CBS 731.68</strain>
    </source>
</reference>
<dbReference type="PANTHER" id="PTHR43689:SF8">
    <property type="entry name" value="ALPHA_BETA-HYDROLASES SUPERFAMILY PROTEIN"/>
    <property type="match status" value="1"/>
</dbReference>
<dbReference type="Proteomes" id="UP001302602">
    <property type="component" value="Unassembled WGS sequence"/>
</dbReference>
<evidence type="ECO:0000313" key="2">
    <source>
        <dbReference type="EMBL" id="KAK4119608.1"/>
    </source>
</evidence>
<dbReference type="EMBL" id="MU853246">
    <property type="protein sequence ID" value="KAK4119608.1"/>
    <property type="molecule type" value="Genomic_DNA"/>
</dbReference>
<accession>A0AAN6TRX7</accession>
<name>A0AAN6TRX7_9PEZI</name>
<evidence type="ECO:0000313" key="3">
    <source>
        <dbReference type="Proteomes" id="UP001302602"/>
    </source>
</evidence>
<dbReference type="PANTHER" id="PTHR43689">
    <property type="entry name" value="HYDROLASE"/>
    <property type="match status" value="1"/>
</dbReference>
<dbReference type="InterPro" id="IPR000073">
    <property type="entry name" value="AB_hydrolase_1"/>
</dbReference>
<keyword evidence="3" id="KW-1185">Reference proteome</keyword>
<reference evidence="2" key="1">
    <citation type="journal article" date="2023" name="Mol. Phylogenet. Evol.">
        <title>Genome-scale phylogeny and comparative genomics of the fungal order Sordariales.</title>
        <authorList>
            <person name="Hensen N."/>
            <person name="Bonometti L."/>
            <person name="Westerberg I."/>
            <person name="Brannstrom I.O."/>
            <person name="Guillou S."/>
            <person name="Cros-Aarteil S."/>
            <person name="Calhoun S."/>
            <person name="Haridas S."/>
            <person name="Kuo A."/>
            <person name="Mondo S."/>
            <person name="Pangilinan J."/>
            <person name="Riley R."/>
            <person name="LaButti K."/>
            <person name="Andreopoulos B."/>
            <person name="Lipzen A."/>
            <person name="Chen C."/>
            <person name="Yan M."/>
            <person name="Daum C."/>
            <person name="Ng V."/>
            <person name="Clum A."/>
            <person name="Steindorff A."/>
            <person name="Ohm R.A."/>
            <person name="Martin F."/>
            <person name="Silar P."/>
            <person name="Natvig D.O."/>
            <person name="Lalanne C."/>
            <person name="Gautier V."/>
            <person name="Ament-Velasquez S.L."/>
            <person name="Kruys A."/>
            <person name="Hutchinson M.I."/>
            <person name="Powell A.J."/>
            <person name="Barry K."/>
            <person name="Miller A.N."/>
            <person name="Grigoriev I.V."/>
            <person name="Debuchy R."/>
            <person name="Gladieux P."/>
            <person name="Hiltunen Thoren M."/>
            <person name="Johannesson H."/>
        </authorList>
    </citation>
    <scope>NUCLEOTIDE SEQUENCE</scope>
    <source>
        <strain evidence="2">CBS 731.68</strain>
    </source>
</reference>